<dbReference type="Pfam" id="PF07748">
    <property type="entry name" value="Glyco_hydro_38C"/>
    <property type="match status" value="1"/>
</dbReference>
<dbReference type="Proteomes" id="UP000037510">
    <property type="component" value="Unassembled WGS sequence"/>
</dbReference>
<dbReference type="GO" id="GO:0005764">
    <property type="term" value="C:lysosome"/>
    <property type="evidence" value="ECO:0007669"/>
    <property type="project" value="TreeGrafter"/>
</dbReference>
<dbReference type="PANTHER" id="PTHR11607">
    <property type="entry name" value="ALPHA-MANNOSIDASE"/>
    <property type="match status" value="1"/>
</dbReference>
<keyword evidence="3" id="KW-0378">Hydrolase</keyword>
<gene>
    <name evidence="3" type="ORF">OBRU01_01014</name>
</gene>
<dbReference type="EMBL" id="JTDY01000058">
    <property type="protein sequence ID" value="KOB79115.1"/>
    <property type="molecule type" value="Genomic_DNA"/>
</dbReference>
<dbReference type="InterPro" id="IPR011013">
    <property type="entry name" value="Gal_mutarotase_sf_dom"/>
</dbReference>
<dbReference type="GO" id="GO:0006013">
    <property type="term" value="P:mannose metabolic process"/>
    <property type="evidence" value="ECO:0007669"/>
    <property type="project" value="InterPro"/>
</dbReference>
<dbReference type="STRING" id="104452.A0A0L7LUJ0"/>
<dbReference type="Gene3D" id="2.70.98.30">
    <property type="entry name" value="Golgi alpha-mannosidase II, domain 4"/>
    <property type="match status" value="2"/>
</dbReference>
<feature type="coiled-coil region" evidence="1">
    <location>
        <begin position="113"/>
        <end position="147"/>
    </location>
</feature>
<dbReference type="Gene3D" id="2.60.40.1360">
    <property type="match status" value="1"/>
</dbReference>
<keyword evidence="1" id="KW-0175">Coiled coil</keyword>
<proteinExistence type="predicted"/>
<organism evidence="3 4">
    <name type="scientific">Operophtera brumata</name>
    <name type="common">Winter moth</name>
    <name type="synonym">Phalaena brumata</name>
    <dbReference type="NCBI Taxonomy" id="104452"/>
    <lineage>
        <taxon>Eukaryota</taxon>
        <taxon>Metazoa</taxon>
        <taxon>Ecdysozoa</taxon>
        <taxon>Arthropoda</taxon>
        <taxon>Hexapoda</taxon>
        <taxon>Insecta</taxon>
        <taxon>Pterygota</taxon>
        <taxon>Neoptera</taxon>
        <taxon>Endopterygota</taxon>
        <taxon>Lepidoptera</taxon>
        <taxon>Glossata</taxon>
        <taxon>Ditrysia</taxon>
        <taxon>Geometroidea</taxon>
        <taxon>Geometridae</taxon>
        <taxon>Larentiinae</taxon>
        <taxon>Operophtera</taxon>
    </lineage>
</organism>
<dbReference type="GO" id="GO:0030246">
    <property type="term" value="F:carbohydrate binding"/>
    <property type="evidence" value="ECO:0007669"/>
    <property type="project" value="InterPro"/>
</dbReference>
<comment type="caution">
    <text evidence="3">The sequence shown here is derived from an EMBL/GenBank/DDBJ whole genome shotgun (WGS) entry which is preliminary data.</text>
</comment>
<evidence type="ECO:0000256" key="1">
    <source>
        <dbReference type="SAM" id="Coils"/>
    </source>
</evidence>
<dbReference type="AlphaFoldDB" id="A0A0L7LUJ0"/>
<keyword evidence="4" id="KW-1185">Reference proteome</keyword>
<dbReference type="InterPro" id="IPR011682">
    <property type="entry name" value="Glyco_hydro_38_C"/>
</dbReference>
<protein>
    <submittedName>
        <fullName evidence="3">Putative glycosyl hydrolase family 38</fullName>
    </submittedName>
</protein>
<evidence type="ECO:0000313" key="4">
    <source>
        <dbReference type="Proteomes" id="UP000037510"/>
    </source>
</evidence>
<dbReference type="PANTHER" id="PTHR11607:SF3">
    <property type="entry name" value="LYSOSOMAL ALPHA-MANNOSIDASE"/>
    <property type="match status" value="1"/>
</dbReference>
<feature type="domain" description="Glycosyl hydrolase family 38 C-terminal" evidence="2">
    <location>
        <begin position="279"/>
        <end position="312"/>
    </location>
</feature>
<dbReference type="GO" id="GO:0004559">
    <property type="term" value="F:alpha-mannosidase activity"/>
    <property type="evidence" value="ECO:0007669"/>
    <property type="project" value="InterPro"/>
</dbReference>
<sequence length="508" mass="57910">MPHVGAQLPPRDSQLVDIPTEVVDIPTRQSAATHELVFIAHLKPLMYKSFYVRQITRTKRDVNLIQPHKRTQEIYENINDYWKEVRDRTYVDIRNMDDGQGKDQGADIDTIDLDVLKDDNVSINDNVQDLEKIIREGREKVDVVRKRQPANAYPSLNEEEMRMLSDDPMVVERLDDFFVMENEDIKLHIDNTSGEIKHVAFPGAGANLSISFHYYPGCVGNNEVAANRSSGAYILRPNATRPVPLQPGQFHSVRGKVVSELRMSWSDNVLSVARLYSGFKFTVMTDRSQGGSSLIEGEIELMLHRRLLHDDAFGVGEALNETAKGKGLVARGTHRVLLSTSDGYHSDVKKNIIQMHLRPLIFVSDAGDMTLEDWLKLKNCFSWLKQALPEGLNLLTVEPWGDKLLLRLENYLSKSNNSTIEVDLANILTNINIKSVKETMLSAYEDKSRQQWKWKTEKDFSESFNHEYGSFNEVRKAVDVGEERDDGYKVKIGAKGIRTFIVNYELIK</sequence>
<dbReference type="SUPFAM" id="SSF74650">
    <property type="entry name" value="Galactose mutarotase-like"/>
    <property type="match status" value="1"/>
</dbReference>
<reference evidence="3 4" key="1">
    <citation type="journal article" date="2015" name="Genome Biol. Evol.">
        <title>The genome of winter moth (Operophtera brumata) provides a genomic perspective on sexual dimorphism and phenology.</title>
        <authorList>
            <person name="Derks M.F."/>
            <person name="Smit S."/>
            <person name="Salis L."/>
            <person name="Schijlen E."/>
            <person name="Bossers A."/>
            <person name="Mateman C."/>
            <person name="Pijl A.S."/>
            <person name="de Ridder D."/>
            <person name="Groenen M.A."/>
            <person name="Visser M.E."/>
            <person name="Megens H.J."/>
        </authorList>
    </citation>
    <scope>NUCLEOTIDE SEQUENCE [LARGE SCALE GENOMIC DNA]</scope>
    <source>
        <strain evidence="3">WM2013NL</strain>
        <tissue evidence="3">Head and thorax</tissue>
    </source>
</reference>
<name>A0A0L7LUJ0_OPEBR</name>
<accession>A0A0L7LUJ0</accession>
<evidence type="ECO:0000259" key="2">
    <source>
        <dbReference type="Pfam" id="PF07748"/>
    </source>
</evidence>
<evidence type="ECO:0000313" key="3">
    <source>
        <dbReference type="EMBL" id="KOB79115.1"/>
    </source>
</evidence>
<dbReference type="InterPro" id="IPR050843">
    <property type="entry name" value="Glycosyl_Hydrlase_38"/>
</dbReference>